<evidence type="ECO:0000313" key="2">
    <source>
        <dbReference type="EMBL" id="CDR30623.1"/>
    </source>
</evidence>
<dbReference type="PANTHER" id="PTHR45138">
    <property type="entry name" value="REGULATORY COMPONENTS OF SENSORY TRANSDUCTION SYSTEM"/>
    <property type="match status" value="1"/>
</dbReference>
<dbReference type="RefSeq" id="WP_045749149.1">
    <property type="nucleotide sequence ID" value="NZ_FUZK01000003.1"/>
</dbReference>
<evidence type="ECO:0000259" key="1">
    <source>
        <dbReference type="PROSITE" id="PS50887"/>
    </source>
</evidence>
<dbReference type="PROSITE" id="PS50887">
    <property type="entry name" value="GGDEF"/>
    <property type="match status" value="1"/>
</dbReference>
<dbReference type="InterPro" id="IPR000160">
    <property type="entry name" value="GGDEF_dom"/>
</dbReference>
<feature type="domain" description="GGDEF" evidence="1">
    <location>
        <begin position="174"/>
        <end position="304"/>
    </location>
</feature>
<dbReference type="GO" id="GO:0005886">
    <property type="term" value="C:plasma membrane"/>
    <property type="evidence" value="ECO:0007669"/>
    <property type="project" value="TreeGrafter"/>
</dbReference>
<dbReference type="InterPro" id="IPR029787">
    <property type="entry name" value="Nucleotide_cyclase"/>
</dbReference>
<dbReference type="SUPFAM" id="SSF55073">
    <property type="entry name" value="Nucleotide cyclase"/>
    <property type="match status" value="1"/>
</dbReference>
<accession>A0A061A9S6</accession>
<dbReference type="GO" id="GO:0043709">
    <property type="term" value="P:cell adhesion involved in single-species biofilm formation"/>
    <property type="evidence" value="ECO:0007669"/>
    <property type="project" value="TreeGrafter"/>
</dbReference>
<dbReference type="GO" id="GO:1902201">
    <property type="term" value="P:negative regulation of bacterial-type flagellum-dependent cell motility"/>
    <property type="evidence" value="ECO:0007669"/>
    <property type="project" value="TreeGrafter"/>
</dbReference>
<gene>
    <name evidence="2" type="ORF">Aocu_05500</name>
</gene>
<protein>
    <submittedName>
        <fullName evidence="2">GGDEF domain-containing protein</fullName>
    </submittedName>
</protein>
<dbReference type="SMART" id="SM00267">
    <property type="entry name" value="GGDEF"/>
    <property type="match status" value="1"/>
</dbReference>
<dbReference type="PANTHER" id="PTHR45138:SF9">
    <property type="entry name" value="DIGUANYLATE CYCLASE DGCM-RELATED"/>
    <property type="match status" value="1"/>
</dbReference>
<dbReference type="KEGG" id="aoc:Aocu_05500"/>
<dbReference type="InterPro" id="IPR050469">
    <property type="entry name" value="Diguanylate_Cyclase"/>
</dbReference>
<proteinExistence type="predicted"/>
<dbReference type="GO" id="GO:0052621">
    <property type="term" value="F:diguanylate cyclase activity"/>
    <property type="evidence" value="ECO:0007669"/>
    <property type="project" value="TreeGrafter"/>
</dbReference>
<dbReference type="AlphaFoldDB" id="A0A061A9S6"/>
<dbReference type="STRING" id="35623.Aocu_05500"/>
<dbReference type="PATRIC" id="fig|35623.3.peg.551"/>
<reference evidence="3" key="1">
    <citation type="submission" date="2014-05" db="EMBL/GenBank/DDBJ databases">
        <authorList>
            <person name="Kube M."/>
        </authorList>
    </citation>
    <scope>NUCLEOTIDE SEQUENCE [LARGE SCALE GENOMIC DNA]</scope>
</reference>
<dbReference type="OrthoDB" id="384261at2"/>
<keyword evidence="3" id="KW-1185">Reference proteome</keyword>
<dbReference type="InterPro" id="IPR043128">
    <property type="entry name" value="Rev_trsase/Diguanyl_cyclase"/>
</dbReference>
<dbReference type="HOGENOM" id="CLU_914071_0_0_14"/>
<name>A0A061A9S6_9MOLU</name>
<dbReference type="Proteomes" id="UP000032434">
    <property type="component" value="Chromosome 1"/>
</dbReference>
<dbReference type="NCBIfam" id="TIGR00254">
    <property type="entry name" value="GGDEF"/>
    <property type="match status" value="1"/>
</dbReference>
<evidence type="ECO:0000313" key="3">
    <source>
        <dbReference type="Proteomes" id="UP000032434"/>
    </source>
</evidence>
<dbReference type="EMBL" id="LK028559">
    <property type="protein sequence ID" value="CDR30623.1"/>
    <property type="molecule type" value="Genomic_DNA"/>
</dbReference>
<dbReference type="CDD" id="cd01949">
    <property type="entry name" value="GGDEF"/>
    <property type="match status" value="1"/>
</dbReference>
<dbReference type="Pfam" id="PF00990">
    <property type="entry name" value="GGDEF"/>
    <property type="match status" value="1"/>
</dbReference>
<sequence length="304" mass="35872">MEHESIILKLQEKYKLNMMKDILFADSRQVFFVCDLNELPKKCYIINGNLEQIGLPHFEEIEAKNLLNFVEPNNLLADVEGKYNFIESIKNQFNTFYDELFLYIPVKRNPEPLWLYVGLRRNKTYNLVLGHVFRVYESTPIDIIHYQKTYQDSLTRLFSRETLKKHMSYLSNTERSYFLYLDIDGFKRINDQYGHQAGDKFLVDIADFFIQNWEYNVLYYRLGGDEFAMYCYDHSEEDIINRAKKLIESIENLNEISKALGISVSIGIVKITPTNKDYHMLLNLGDDAMYKSKIKGIGNYTLSK</sequence>
<dbReference type="InParanoid" id="A0A061A9S6"/>
<organism evidence="2 3">
    <name type="scientific">Acholeplasma oculi</name>
    <dbReference type="NCBI Taxonomy" id="35623"/>
    <lineage>
        <taxon>Bacteria</taxon>
        <taxon>Bacillati</taxon>
        <taxon>Mycoplasmatota</taxon>
        <taxon>Mollicutes</taxon>
        <taxon>Acholeplasmatales</taxon>
        <taxon>Acholeplasmataceae</taxon>
        <taxon>Acholeplasma</taxon>
    </lineage>
</organism>
<dbReference type="Gene3D" id="3.30.70.270">
    <property type="match status" value="1"/>
</dbReference>